<accession>A0A9X9LLP0</accession>
<protein>
    <submittedName>
        <fullName evidence="2">Uncharacterized protein</fullName>
    </submittedName>
</protein>
<gene>
    <name evidence="2" type="ORF">BN2614_LOCUS1</name>
</gene>
<dbReference type="Proteomes" id="UP000269945">
    <property type="component" value="Unassembled WGS sequence"/>
</dbReference>
<reference evidence="2 3" key="1">
    <citation type="submission" date="2018-10" db="EMBL/GenBank/DDBJ databases">
        <authorList>
            <person name="Ekblom R."/>
            <person name="Jareborg N."/>
        </authorList>
    </citation>
    <scope>NUCLEOTIDE SEQUENCE [LARGE SCALE GENOMIC DNA]</scope>
    <source>
        <tissue evidence="2">Muscle</tissue>
    </source>
</reference>
<organism evidence="2 3">
    <name type="scientific">Gulo gulo</name>
    <name type="common">Wolverine</name>
    <name type="synonym">Gluton</name>
    <dbReference type="NCBI Taxonomy" id="48420"/>
    <lineage>
        <taxon>Eukaryota</taxon>
        <taxon>Metazoa</taxon>
        <taxon>Chordata</taxon>
        <taxon>Craniata</taxon>
        <taxon>Vertebrata</taxon>
        <taxon>Euteleostomi</taxon>
        <taxon>Mammalia</taxon>
        <taxon>Eutheria</taxon>
        <taxon>Laurasiatheria</taxon>
        <taxon>Carnivora</taxon>
        <taxon>Caniformia</taxon>
        <taxon>Musteloidea</taxon>
        <taxon>Mustelidae</taxon>
        <taxon>Guloninae</taxon>
        <taxon>Gulo</taxon>
    </lineage>
</organism>
<feature type="compositionally biased region" description="Basic and acidic residues" evidence="1">
    <location>
        <begin position="57"/>
        <end position="75"/>
    </location>
</feature>
<comment type="caution">
    <text evidence="2">The sequence shown here is derived from an EMBL/GenBank/DDBJ whole genome shotgun (WGS) entry which is preliminary data.</text>
</comment>
<name>A0A9X9LLP0_GULGU</name>
<keyword evidence="3" id="KW-1185">Reference proteome</keyword>
<dbReference type="AlphaFoldDB" id="A0A9X9LLP0"/>
<proteinExistence type="predicted"/>
<evidence type="ECO:0000313" key="2">
    <source>
        <dbReference type="EMBL" id="VCW76194.1"/>
    </source>
</evidence>
<evidence type="ECO:0000313" key="3">
    <source>
        <dbReference type="Proteomes" id="UP000269945"/>
    </source>
</evidence>
<evidence type="ECO:0000256" key="1">
    <source>
        <dbReference type="SAM" id="MobiDB-lite"/>
    </source>
</evidence>
<dbReference type="EMBL" id="CYRY02007015">
    <property type="protein sequence ID" value="VCW76194.1"/>
    <property type="molecule type" value="Genomic_DNA"/>
</dbReference>
<sequence length="87" mass="10004">MTQMVSSLFQRGHSRAKTVAGTIESKIPELCIRPVRSQPKDVKLCSLLMPAQEWKDSTTKMDIQKTPERRADRRGIQFIKTPLKKIH</sequence>
<feature type="region of interest" description="Disordered" evidence="1">
    <location>
        <begin position="57"/>
        <end position="87"/>
    </location>
</feature>